<organism evidence="1 2">
    <name type="scientific">Salvator merianae</name>
    <name type="common">Argentine black and white tegu</name>
    <name type="synonym">Tupinambis merianae</name>
    <dbReference type="NCBI Taxonomy" id="96440"/>
    <lineage>
        <taxon>Eukaryota</taxon>
        <taxon>Metazoa</taxon>
        <taxon>Chordata</taxon>
        <taxon>Craniata</taxon>
        <taxon>Vertebrata</taxon>
        <taxon>Euteleostomi</taxon>
        <taxon>Lepidosauria</taxon>
        <taxon>Squamata</taxon>
        <taxon>Bifurcata</taxon>
        <taxon>Unidentata</taxon>
        <taxon>Episquamata</taxon>
        <taxon>Laterata</taxon>
        <taxon>Teiioidea</taxon>
        <taxon>Teiidae</taxon>
        <taxon>Salvator</taxon>
    </lineage>
</organism>
<evidence type="ECO:0000313" key="1">
    <source>
        <dbReference type="Ensembl" id="ENSSMRP00000007919.1"/>
    </source>
</evidence>
<dbReference type="Pfam" id="PF15173">
    <property type="entry name" value="FAM180"/>
    <property type="match status" value="1"/>
</dbReference>
<reference evidence="1" key="1">
    <citation type="submission" date="2025-08" db="UniProtKB">
        <authorList>
            <consortium name="Ensembl"/>
        </authorList>
    </citation>
    <scope>IDENTIFICATION</scope>
</reference>
<dbReference type="Proteomes" id="UP000694421">
    <property type="component" value="Unplaced"/>
</dbReference>
<proteinExistence type="predicted"/>
<protein>
    <recommendedName>
        <fullName evidence="3">Protein FAM180B</fullName>
    </recommendedName>
</protein>
<sequence>PELNLFFLRIFYHKTWWHHQCKWSFLRSYPKKTKQRRNSTFLVTFQSAKSKTCYINTARNCLTHTFLLVIFQLLWEGIEIMANETIKVKDEELASFRATKRLLRIFQYEIPKTPAGIEEHLDHLSQLDTPVTAEEFEQLIFTMVYCTYQIRSIQGLEKNLWINLFSQLVTEIIRDLYFPYLFCNSLIYWYKGTSGIIRHRLDIKSLLCILAFAVAAE</sequence>
<dbReference type="AlphaFoldDB" id="A0A8D0BGG1"/>
<dbReference type="GeneTree" id="ENSGT00940000171188"/>
<dbReference type="Ensembl" id="ENSSMRT00000009247.1">
    <property type="protein sequence ID" value="ENSSMRP00000007919.1"/>
    <property type="gene ID" value="ENSSMRG00000006346.1"/>
</dbReference>
<evidence type="ECO:0000313" key="2">
    <source>
        <dbReference type="Proteomes" id="UP000694421"/>
    </source>
</evidence>
<dbReference type="InterPro" id="IPR029170">
    <property type="entry name" value="FAM180"/>
</dbReference>
<reference evidence="1" key="2">
    <citation type="submission" date="2025-09" db="UniProtKB">
        <authorList>
            <consortium name="Ensembl"/>
        </authorList>
    </citation>
    <scope>IDENTIFICATION</scope>
</reference>
<keyword evidence="2" id="KW-1185">Reference proteome</keyword>
<dbReference type="PANTHER" id="PTHR34034">
    <property type="entry name" value="PROTEIN FAM180A-RELATED"/>
    <property type="match status" value="1"/>
</dbReference>
<dbReference type="PANTHER" id="PTHR34034:SF1">
    <property type="entry name" value="PROTEIN FAM180B"/>
    <property type="match status" value="1"/>
</dbReference>
<evidence type="ECO:0008006" key="3">
    <source>
        <dbReference type="Google" id="ProtNLM"/>
    </source>
</evidence>
<accession>A0A8D0BGG1</accession>
<name>A0A8D0BGG1_SALMN</name>